<dbReference type="PANTHER" id="PTHR42110:SF1">
    <property type="entry name" value="L-ASPARAGINASE, PUTATIVE (AFU_ORTHOLOGUE AFUA_3G11890)-RELATED"/>
    <property type="match status" value="1"/>
</dbReference>
<dbReference type="Proteomes" id="UP001501586">
    <property type="component" value="Unassembled WGS sequence"/>
</dbReference>
<organism evidence="1 2">
    <name type="scientific">Brevibacterium daeguense</name>
    <dbReference type="NCBI Taxonomy" id="909936"/>
    <lineage>
        <taxon>Bacteria</taxon>
        <taxon>Bacillati</taxon>
        <taxon>Actinomycetota</taxon>
        <taxon>Actinomycetes</taxon>
        <taxon>Micrococcales</taxon>
        <taxon>Brevibacteriaceae</taxon>
        <taxon>Brevibacterium</taxon>
    </lineage>
</organism>
<dbReference type="Pfam" id="PF06089">
    <property type="entry name" value="Asparaginase_II"/>
    <property type="match status" value="1"/>
</dbReference>
<evidence type="ECO:0000313" key="1">
    <source>
        <dbReference type="EMBL" id="GAA4283215.1"/>
    </source>
</evidence>
<dbReference type="InterPro" id="IPR010349">
    <property type="entry name" value="Asparaginase_II"/>
</dbReference>
<gene>
    <name evidence="1" type="ORF">GCM10022261_07460</name>
</gene>
<keyword evidence="2" id="KW-1185">Reference proteome</keyword>
<dbReference type="EMBL" id="BAABAZ010000004">
    <property type="protein sequence ID" value="GAA4283215.1"/>
    <property type="molecule type" value="Genomic_DNA"/>
</dbReference>
<sequence>MSDPHPETLRAAARTLRVAGGTFRAADAAELAIVERSGFIESRHLGSAVVTDPDGQPVIAVGAPSEPVYARSCLKPLQAIACMELGVELRGEEAVLATASHRAEAGHVEIVSRMLESGGLTVADLQCPSVPPADRENRIRARSRGMERSPLHFNCSGKHTAFLLAAARNGWGTDRYLDPESEVQQQVAATVEEFCGAPSVHVGVDGCGAPVHALPLTRLARGIGRVAAGASESARILTEAVLAHPWAIDGHGRPNSVTIERLGILAKFGAEGVMVMGTTDGWAVAVKCLDGSNRPTTLAALELLAAAGAVPAEQILPVLAAIEPQVTGGVRADGSDKVVGSLRAGAGLLAACGRTVTA</sequence>
<dbReference type="RefSeq" id="WP_236864321.1">
    <property type="nucleotide sequence ID" value="NZ_BAABAZ010000004.1"/>
</dbReference>
<dbReference type="PANTHER" id="PTHR42110">
    <property type="entry name" value="L-ASPARAGINASE, PUTATIVE (AFU_ORTHOLOGUE AFUA_3G11890)-RELATED"/>
    <property type="match status" value="1"/>
</dbReference>
<name>A0ABP8EH72_9MICO</name>
<accession>A0ABP8EH72</accession>
<protein>
    <submittedName>
        <fullName evidence="1">Asparaginase</fullName>
    </submittedName>
</protein>
<evidence type="ECO:0000313" key="2">
    <source>
        <dbReference type="Proteomes" id="UP001501586"/>
    </source>
</evidence>
<reference evidence="2" key="1">
    <citation type="journal article" date="2019" name="Int. J. Syst. Evol. Microbiol.">
        <title>The Global Catalogue of Microorganisms (GCM) 10K type strain sequencing project: providing services to taxonomists for standard genome sequencing and annotation.</title>
        <authorList>
            <consortium name="The Broad Institute Genomics Platform"/>
            <consortium name="The Broad Institute Genome Sequencing Center for Infectious Disease"/>
            <person name="Wu L."/>
            <person name="Ma J."/>
        </authorList>
    </citation>
    <scope>NUCLEOTIDE SEQUENCE [LARGE SCALE GENOMIC DNA]</scope>
    <source>
        <strain evidence="2">JCM 17458</strain>
    </source>
</reference>
<proteinExistence type="predicted"/>
<comment type="caution">
    <text evidence="1">The sequence shown here is derived from an EMBL/GenBank/DDBJ whole genome shotgun (WGS) entry which is preliminary data.</text>
</comment>